<feature type="domain" description="OmpR/PhoB-type" evidence="8">
    <location>
        <begin position="127"/>
        <end position="226"/>
    </location>
</feature>
<dbReference type="CDD" id="cd17574">
    <property type="entry name" value="REC_OmpR"/>
    <property type="match status" value="1"/>
</dbReference>
<dbReference type="Pfam" id="PF00072">
    <property type="entry name" value="Response_reg"/>
    <property type="match status" value="1"/>
</dbReference>
<evidence type="ECO:0000256" key="2">
    <source>
        <dbReference type="ARBA" id="ARBA00023015"/>
    </source>
</evidence>
<dbReference type="Proteomes" id="UP000730618">
    <property type="component" value="Unassembled WGS sequence"/>
</dbReference>
<accession>A0ABM8VIA8</accession>
<name>A0ABM8VIA8_9BACL</name>
<evidence type="ECO:0000313" key="10">
    <source>
        <dbReference type="Proteomes" id="UP000730618"/>
    </source>
</evidence>
<feature type="domain" description="Response regulatory" evidence="7">
    <location>
        <begin position="5"/>
        <end position="118"/>
    </location>
</feature>
<dbReference type="PANTHER" id="PTHR48111">
    <property type="entry name" value="REGULATOR OF RPOS"/>
    <property type="match status" value="1"/>
</dbReference>
<gene>
    <name evidence="9" type="primary">sphR_1</name>
    <name evidence="9" type="ORF">PAECIP111802_03106</name>
</gene>
<reference evidence="9 10" key="1">
    <citation type="submission" date="2021-06" db="EMBL/GenBank/DDBJ databases">
        <authorList>
            <person name="Criscuolo A."/>
        </authorList>
    </citation>
    <scope>NUCLEOTIDE SEQUENCE [LARGE SCALE GENOMIC DNA]</scope>
    <source>
        <strain evidence="10">CIP 111802</strain>
    </source>
</reference>
<feature type="modified residue" description="4-aspartylphosphate" evidence="5">
    <location>
        <position position="54"/>
    </location>
</feature>
<feature type="DNA-binding region" description="OmpR/PhoB-type" evidence="6">
    <location>
        <begin position="127"/>
        <end position="226"/>
    </location>
</feature>
<protein>
    <submittedName>
        <fullName evidence="9">Alkaline phosphatase synthesis transcriptional regulatory protein SphR</fullName>
    </submittedName>
</protein>
<evidence type="ECO:0000313" key="9">
    <source>
        <dbReference type="EMBL" id="CAG7643899.1"/>
    </source>
</evidence>
<keyword evidence="3 6" id="KW-0238">DNA-binding</keyword>
<dbReference type="PANTHER" id="PTHR48111:SF52">
    <property type="entry name" value="TRANSCRIPTIONAL REGULATORY PROTEIN YVRH"/>
    <property type="match status" value="1"/>
</dbReference>
<evidence type="ECO:0000256" key="1">
    <source>
        <dbReference type="ARBA" id="ARBA00022553"/>
    </source>
</evidence>
<dbReference type="InterPro" id="IPR001867">
    <property type="entry name" value="OmpR/PhoB-type_DNA-bd"/>
</dbReference>
<dbReference type="PROSITE" id="PS50110">
    <property type="entry name" value="RESPONSE_REGULATORY"/>
    <property type="match status" value="1"/>
</dbReference>
<dbReference type="EMBL" id="CAJVCE010000008">
    <property type="protein sequence ID" value="CAG7643899.1"/>
    <property type="molecule type" value="Genomic_DNA"/>
</dbReference>
<keyword evidence="4" id="KW-0804">Transcription</keyword>
<dbReference type="Pfam" id="PF00486">
    <property type="entry name" value="Trans_reg_C"/>
    <property type="match status" value="1"/>
</dbReference>
<proteinExistence type="predicted"/>
<dbReference type="SMART" id="SM00862">
    <property type="entry name" value="Trans_reg_C"/>
    <property type="match status" value="1"/>
</dbReference>
<evidence type="ECO:0000256" key="3">
    <source>
        <dbReference type="ARBA" id="ARBA00023125"/>
    </source>
</evidence>
<organism evidence="9 10">
    <name type="scientific">Paenibacillus allorhizosphaerae</name>
    <dbReference type="NCBI Taxonomy" id="2849866"/>
    <lineage>
        <taxon>Bacteria</taxon>
        <taxon>Bacillati</taxon>
        <taxon>Bacillota</taxon>
        <taxon>Bacilli</taxon>
        <taxon>Bacillales</taxon>
        <taxon>Paenibacillaceae</taxon>
        <taxon>Paenibacillus</taxon>
    </lineage>
</organism>
<keyword evidence="10" id="KW-1185">Reference proteome</keyword>
<dbReference type="InterPro" id="IPR001789">
    <property type="entry name" value="Sig_transdc_resp-reg_receiver"/>
</dbReference>
<dbReference type="SMART" id="SM00448">
    <property type="entry name" value="REC"/>
    <property type="match status" value="1"/>
</dbReference>
<evidence type="ECO:0000256" key="5">
    <source>
        <dbReference type="PROSITE-ProRule" id="PRU00169"/>
    </source>
</evidence>
<evidence type="ECO:0000256" key="4">
    <source>
        <dbReference type="ARBA" id="ARBA00023163"/>
    </source>
</evidence>
<dbReference type="InterPro" id="IPR039420">
    <property type="entry name" value="WalR-like"/>
</dbReference>
<sequence length="228" mass="26286">MNGGNILVVEDEADIREVITAYLEKEGFRIRTAGNTRAAMEAFRQEQPDLAILDIILPDGTGTDLCRQMREMSELPILFVTCKRDSEDVLNGFNLGADDYVTKPFDPAILVARVNAQLRRNRQRQGRVGWRHKRLEVDFARAELLVDGEPVALFAKERQLLHFFIEHPNQVFSVNHLFERIWGWDSGSDERTVMVHVSNLRKKIEEDPANPRYLQTVRGFGYRFSLVE</sequence>
<evidence type="ECO:0000259" key="7">
    <source>
        <dbReference type="PROSITE" id="PS50110"/>
    </source>
</evidence>
<evidence type="ECO:0000256" key="6">
    <source>
        <dbReference type="PROSITE-ProRule" id="PRU01091"/>
    </source>
</evidence>
<dbReference type="CDD" id="cd00383">
    <property type="entry name" value="trans_reg_C"/>
    <property type="match status" value="1"/>
</dbReference>
<keyword evidence="1 5" id="KW-0597">Phosphoprotein</keyword>
<comment type="caution">
    <text evidence="9">The sequence shown here is derived from an EMBL/GenBank/DDBJ whole genome shotgun (WGS) entry which is preliminary data.</text>
</comment>
<keyword evidence="2" id="KW-0805">Transcription regulation</keyword>
<evidence type="ECO:0000259" key="8">
    <source>
        <dbReference type="PROSITE" id="PS51755"/>
    </source>
</evidence>
<dbReference type="PROSITE" id="PS51755">
    <property type="entry name" value="OMPR_PHOB"/>
    <property type="match status" value="1"/>
</dbReference>